<accession>A0A267AGL9</accession>
<comment type="caution">
    <text evidence="2">The sequence shown here is derived from an EMBL/GenBank/DDBJ whole genome shotgun (WGS) entry which is preliminary data.</text>
</comment>
<dbReference type="PANTHER" id="PTHR45766">
    <property type="entry name" value="DNA ANNEALING HELICASE AND ENDONUCLEASE ZRANB3 FAMILY MEMBER"/>
    <property type="match status" value="1"/>
</dbReference>
<dbReference type="GO" id="GO:0006281">
    <property type="term" value="P:DNA repair"/>
    <property type="evidence" value="ECO:0007669"/>
    <property type="project" value="TreeGrafter"/>
</dbReference>
<evidence type="ECO:0000313" key="2">
    <source>
        <dbReference type="EMBL" id="PAA11790.1"/>
    </source>
</evidence>
<dbReference type="AlphaFoldDB" id="A0A267AGL9"/>
<organism evidence="2 3">
    <name type="scientific">Pseudomonas fragi</name>
    <dbReference type="NCBI Taxonomy" id="296"/>
    <lineage>
        <taxon>Bacteria</taxon>
        <taxon>Pseudomonadati</taxon>
        <taxon>Pseudomonadota</taxon>
        <taxon>Gammaproteobacteria</taxon>
        <taxon>Pseudomonadales</taxon>
        <taxon>Pseudomonadaceae</taxon>
        <taxon>Pseudomonas</taxon>
    </lineage>
</organism>
<name>A0A267AGL9_PSEFR</name>
<dbReference type="InterPro" id="IPR027417">
    <property type="entry name" value="P-loop_NTPase"/>
</dbReference>
<dbReference type="GO" id="GO:0031297">
    <property type="term" value="P:replication fork processing"/>
    <property type="evidence" value="ECO:0007669"/>
    <property type="project" value="TreeGrafter"/>
</dbReference>
<dbReference type="PANTHER" id="PTHR45766:SF6">
    <property type="entry name" value="SWI_SNF-RELATED MATRIX-ASSOCIATED ACTIN-DEPENDENT REGULATOR OF CHROMATIN SUBFAMILY A-LIKE PROTEIN 1"/>
    <property type="match status" value="1"/>
</dbReference>
<reference evidence="2 3" key="1">
    <citation type="submission" date="2017-08" db="EMBL/GenBank/DDBJ databases">
        <title>Genomic and metabolic characterisation of spoilage-associated Pseudomonas species.</title>
        <authorList>
            <person name="Stanborough T."/>
            <person name="Fegan N."/>
            <person name="Powell S.M."/>
            <person name="Singh T."/>
            <person name="Tamplin M.L."/>
            <person name="Chandry P.S."/>
        </authorList>
    </citation>
    <scope>NUCLEOTIDE SEQUENCE [LARGE SCALE GENOMIC DNA]</scope>
    <source>
        <strain evidence="2 3">F1801</strain>
    </source>
</reference>
<dbReference type="Gene3D" id="3.40.50.300">
    <property type="entry name" value="P-loop containing nucleotide triphosphate hydrolases"/>
    <property type="match status" value="1"/>
</dbReference>
<gene>
    <name evidence="2" type="ORF">CJU81_12305</name>
</gene>
<evidence type="ECO:0000313" key="3">
    <source>
        <dbReference type="Proteomes" id="UP000215861"/>
    </source>
</evidence>
<proteinExistence type="predicted"/>
<dbReference type="GO" id="GO:0016787">
    <property type="term" value="F:hydrolase activity"/>
    <property type="evidence" value="ECO:0007669"/>
    <property type="project" value="UniProtKB-KW"/>
</dbReference>
<keyword evidence="1" id="KW-0378">Hydrolase</keyword>
<sequence length="75" mass="8689">MTQCEDRCHRIGQKDSVNVVNLVIENSIDDFLTSILHNKRIVISKLLYEGDDQNAEYIDYDLFDLFNYFGLSKAA</sequence>
<dbReference type="SUPFAM" id="SSF52540">
    <property type="entry name" value="P-loop containing nucleoside triphosphate hydrolases"/>
    <property type="match status" value="1"/>
</dbReference>
<evidence type="ECO:0000256" key="1">
    <source>
        <dbReference type="ARBA" id="ARBA00022801"/>
    </source>
</evidence>
<protein>
    <submittedName>
        <fullName evidence="2">Uncharacterized protein</fullName>
    </submittedName>
</protein>
<dbReference type="EMBL" id="NQKQ01000011">
    <property type="protein sequence ID" value="PAA11790.1"/>
    <property type="molecule type" value="Genomic_DNA"/>
</dbReference>
<dbReference type="Proteomes" id="UP000215861">
    <property type="component" value="Unassembled WGS sequence"/>
</dbReference>